<dbReference type="EMBL" id="BX284604">
    <property type="protein sequence ID" value="CDO41135.1"/>
    <property type="molecule type" value="Genomic_DNA"/>
</dbReference>
<protein>
    <recommendedName>
        <fullName evidence="2">poly(ADP-ribose) glycohydrolase</fullName>
        <ecNumber evidence="2">3.2.1.143</ecNumber>
    </recommendedName>
</protein>
<dbReference type="GeneID" id="177683"/>
<keyword evidence="10" id="KW-1185">Reference proteome</keyword>
<evidence type="ECO:0000256" key="6">
    <source>
        <dbReference type="SAM" id="MobiDB-lite"/>
    </source>
</evidence>
<feature type="domain" description="PARG catalytic Macro" evidence="7">
    <location>
        <begin position="509"/>
        <end position="720"/>
    </location>
</feature>
<sequence>MSKKFIELGDPVTQDEKDYEDYVGVGFAHQVPTMKRRKLTEHGNTTESKEDPEEPKSRDVFVSSQSSDESQEDSAENPEIAKEVSENCENLTETLKISNIESLDNVTERSEHTLDNHKSTEPMEEDVNNKSNIDVAINSDEDDELVLEENNKEMRDGEQVQQLSQDLFADDQELIEYPGIMKDTTTQLDITDSEVETAQKMEMIEETEADSTFVGEDSKNQRQSGTTSDEVDADSQINLATKTVRTSSSSFLSTVSTCEAPAKGRARMYQKELEKHVIAFTEGNLTLQPDLNKVDPDRNYRYCTIPNFPASQGKLREDNRYGPKIVLPQRWREFDSRGRRRDSYFYFKRKLDGYLKCYKTTGYFMFVGLLHNMWEFDPDITYKLPALEMYYKEMSELVGREEVLEKFARVARIAKTAEDILPERIYRLVGDVESATLSHKQCAALVARMFFARPDSPFSFCRILSSDKSICVEKLKFLFTYFDKMSMDPPDGAVSFRLTKMDKDTFNEEWKDKKLRSLPEVEFFDEMLIEDTALCTQVDFANEHLGGGVLNHGSVQEEIRFLMCPEMMVGMLLCEKMKQLEAISIVGAYVFSSYTGYGHTLKWAELQPNHSRQNTNEFRDRFGRLRVETIAIDAILFKGSKLDCQTEQLNKANIIREMKKASIGFMSQGPKFTNIPIVTGWWGCGAFNGDKPLKFIIQVIAAGVADRPLHFCSFGEPELAAKCKKIIERMKQKDVTLGMLFSMINNTGLPHKHFEFYVFDRISTYLSSSEDVESSKSSPSVSRA</sequence>
<feature type="binding site" evidence="5">
    <location>
        <position position="597"/>
    </location>
    <ligand>
        <name>substrate</name>
    </ligand>
</feature>
<dbReference type="GO" id="GO:0006282">
    <property type="term" value="P:regulation of DNA repair"/>
    <property type="evidence" value="ECO:0007669"/>
    <property type="project" value="InterPro"/>
</dbReference>
<evidence type="ECO:0000256" key="3">
    <source>
        <dbReference type="ARBA" id="ARBA00022801"/>
    </source>
</evidence>
<dbReference type="PANTHER" id="PTHR12837">
    <property type="entry name" value="POLY ADP-RIBOSE GLYCOHYDROLASE"/>
    <property type="match status" value="1"/>
</dbReference>
<keyword evidence="12" id="KW-1267">Proteomics identification</keyword>
<dbReference type="RefSeq" id="NP_001294062.1">
    <property type="nucleotide sequence ID" value="NM_001307133.3"/>
</dbReference>
<feature type="region of interest" description="Disordered" evidence="6">
    <location>
        <begin position="209"/>
        <end position="235"/>
    </location>
</feature>
<feature type="active site" evidence="4">
    <location>
        <position position="539"/>
    </location>
</feature>
<evidence type="ECO:0000259" key="7">
    <source>
        <dbReference type="Pfam" id="PF05028"/>
    </source>
</evidence>
<proteinExistence type="evidence at protein level"/>
<feature type="region of interest" description="Disordered" evidence="6">
    <location>
        <begin position="29"/>
        <end position="87"/>
    </location>
</feature>
<dbReference type="WormBase" id="F20C5.1i">
    <property type="protein sequence ID" value="CE49680"/>
    <property type="gene ID" value="WBGene00004051"/>
    <property type="gene designation" value="parg-1"/>
</dbReference>
<feature type="region of interest" description="Disordered" evidence="6">
    <location>
        <begin position="102"/>
        <end position="131"/>
    </location>
</feature>
<evidence type="ECO:0000256" key="5">
    <source>
        <dbReference type="PIRSR" id="PIRSR607724-2"/>
    </source>
</evidence>
<dbReference type="CTD" id="177683"/>
<feature type="binding site" evidence="5">
    <location>
        <position position="556"/>
    </location>
    <ligand>
        <name>substrate</name>
    </ligand>
</feature>
<comment type="similarity">
    <text evidence="1">Belongs to the poly(ADP-ribose) glycohydrolase family.</text>
</comment>
<dbReference type="GO" id="GO:0005975">
    <property type="term" value="P:carbohydrate metabolic process"/>
    <property type="evidence" value="ECO:0007669"/>
    <property type="project" value="InterPro"/>
</dbReference>
<gene>
    <name evidence="9 11" type="primary">parg-1</name>
    <name evidence="11" type="synonym">pme-3</name>
    <name evidence="9" type="ORF">CELE_F20C5.1</name>
    <name evidence="11" type="ORF">F20C5.1</name>
</gene>
<dbReference type="Proteomes" id="UP000001940">
    <property type="component" value="Chromosome IV"/>
</dbReference>
<evidence type="ECO:0000259" key="8">
    <source>
        <dbReference type="Pfam" id="PF20811"/>
    </source>
</evidence>
<keyword evidence="3" id="KW-0378">Hydrolase</keyword>
<dbReference type="PANTHER" id="PTHR12837:SF15">
    <property type="entry name" value="POLY(ADP-RIBOSE) GLYCOHYDROLASE"/>
    <property type="match status" value="1"/>
</dbReference>
<feature type="domain" description="PARG helical" evidence="8">
    <location>
        <begin position="410"/>
        <end position="496"/>
    </location>
</feature>
<evidence type="ECO:0000313" key="9">
    <source>
        <dbReference type="EMBL" id="CDO41135.1"/>
    </source>
</evidence>
<dbReference type="AlphaFoldDB" id="X5LVA3"/>
<feature type="binding site" evidence="5">
    <location>
        <position position="542"/>
    </location>
    <ligand>
        <name>substrate</name>
    </ligand>
</feature>
<dbReference type="OrthoDB" id="1937899at2759"/>
<dbReference type="Pfam" id="PF05028">
    <property type="entry name" value="PARG_cat_C"/>
    <property type="match status" value="1"/>
</dbReference>
<dbReference type="EC" id="3.2.1.143" evidence="2"/>
<dbReference type="InterPro" id="IPR007724">
    <property type="entry name" value="Poly_GlycHdrlase"/>
</dbReference>
<dbReference type="AGR" id="WB:WBGene00004051"/>
<dbReference type="GO" id="GO:0004649">
    <property type="term" value="F:poly(ADP-ribose) glycohydrolase activity"/>
    <property type="evidence" value="ECO:0007669"/>
    <property type="project" value="UniProtKB-EC"/>
</dbReference>
<reference evidence="9 10" key="1">
    <citation type="journal article" date="1998" name="Science">
        <title>Genome sequence of the nematode C. elegans: a platform for investigating biology.</title>
        <authorList>
            <consortium name="The C. elegans sequencing consortium"/>
            <person name="Sulson J.E."/>
            <person name="Waterston R."/>
        </authorList>
    </citation>
    <scope>NUCLEOTIDE SEQUENCE [LARGE SCALE GENOMIC DNA]</scope>
    <source>
        <strain evidence="9 10">Bristol N2</strain>
    </source>
</reference>
<evidence type="ECO:0000313" key="11">
    <source>
        <dbReference type="WormBase" id="F20C5.1i"/>
    </source>
</evidence>
<organism evidence="9 10">
    <name type="scientific">Caenorhabditis elegans</name>
    <dbReference type="NCBI Taxonomy" id="6239"/>
    <lineage>
        <taxon>Eukaryota</taxon>
        <taxon>Metazoa</taxon>
        <taxon>Ecdysozoa</taxon>
        <taxon>Nematoda</taxon>
        <taxon>Chromadorea</taxon>
        <taxon>Rhabditida</taxon>
        <taxon>Rhabditina</taxon>
        <taxon>Rhabditomorpha</taxon>
        <taxon>Rhabditoidea</taxon>
        <taxon>Rhabditidae</taxon>
        <taxon>Peloderinae</taxon>
        <taxon>Caenorhabditis</taxon>
    </lineage>
</organism>
<dbReference type="InterPro" id="IPR046372">
    <property type="entry name" value="PARG_cat_C"/>
</dbReference>
<dbReference type="Pfam" id="PF20811">
    <property type="entry name" value="PARG_cat_N"/>
    <property type="match status" value="1"/>
</dbReference>
<evidence type="ECO:0000256" key="1">
    <source>
        <dbReference type="ARBA" id="ARBA00009545"/>
    </source>
</evidence>
<dbReference type="InterPro" id="IPR048362">
    <property type="entry name" value="PARG_helical"/>
</dbReference>
<evidence type="ECO:0000313" key="10">
    <source>
        <dbReference type="Proteomes" id="UP000001940"/>
    </source>
</evidence>
<feature type="active site" evidence="4">
    <location>
        <position position="557"/>
    </location>
</feature>
<evidence type="ECO:0000256" key="2">
    <source>
        <dbReference type="ARBA" id="ARBA00012255"/>
    </source>
</evidence>
<evidence type="ECO:0007829" key="12">
    <source>
        <dbReference type="PeptideAtlas" id="X5LVA3"/>
    </source>
</evidence>
<evidence type="ECO:0000256" key="4">
    <source>
        <dbReference type="PIRSR" id="PIRSR607724-1"/>
    </source>
</evidence>
<dbReference type="Bgee" id="WBGene00004051">
    <property type="expression patterns" value="Expressed in germ line (C elegans) and 4 other cell types or tissues"/>
</dbReference>
<dbReference type="ExpressionAtlas" id="X5LVA3">
    <property type="expression patterns" value="baseline and differential"/>
</dbReference>
<name>X5LVA3_CAEEL</name>
<feature type="active site" evidence="4">
    <location>
        <position position="558"/>
    </location>
</feature>
<accession>X5LVA3</accession>
<feature type="compositionally biased region" description="Basic and acidic residues" evidence="6">
    <location>
        <begin position="106"/>
        <end position="121"/>
    </location>
</feature>
<dbReference type="SMR" id="X5LVA3"/>